<dbReference type="InterPro" id="IPR036291">
    <property type="entry name" value="NAD(P)-bd_dom_sf"/>
</dbReference>
<evidence type="ECO:0000256" key="3">
    <source>
        <dbReference type="RuleBase" id="RU000363"/>
    </source>
</evidence>
<evidence type="ECO:0000256" key="2">
    <source>
        <dbReference type="ARBA" id="ARBA00023002"/>
    </source>
</evidence>
<dbReference type="PANTHER" id="PTHR43115:SF4">
    <property type="entry name" value="DEHYDROGENASE_REDUCTASE SDR FAMILY MEMBER 11"/>
    <property type="match status" value="1"/>
</dbReference>
<dbReference type="GO" id="GO:0050358">
    <property type="term" value="F:tropinone reductase activity"/>
    <property type="evidence" value="ECO:0007669"/>
    <property type="project" value="UniProtKB-EC"/>
</dbReference>
<name>A0A1R4H2G5_9GAMM</name>
<dbReference type="PRINTS" id="PR00081">
    <property type="entry name" value="GDHRDH"/>
</dbReference>
<dbReference type="EMBL" id="FUKJ01000075">
    <property type="protein sequence ID" value="SJM90437.1"/>
    <property type="molecule type" value="Genomic_DNA"/>
</dbReference>
<organism evidence="5 6">
    <name type="scientific">Crenothrix polyspora</name>
    <dbReference type="NCBI Taxonomy" id="360316"/>
    <lineage>
        <taxon>Bacteria</taxon>
        <taxon>Pseudomonadati</taxon>
        <taxon>Pseudomonadota</taxon>
        <taxon>Gammaproteobacteria</taxon>
        <taxon>Methylococcales</taxon>
        <taxon>Crenotrichaceae</taxon>
        <taxon>Crenothrix</taxon>
    </lineage>
</organism>
<dbReference type="Pfam" id="PF00106">
    <property type="entry name" value="adh_short"/>
    <property type="match status" value="1"/>
</dbReference>
<dbReference type="SMART" id="SM00822">
    <property type="entry name" value="PKS_KR"/>
    <property type="match status" value="1"/>
</dbReference>
<dbReference type="Proteomes" id="UP000195442">
    <property type="component" value="Unassembled WGS sequence"/>
</dbReference>
<dbReference type="InterPro" id="IPR020904">
    <property type="entry name" value="Sc_DH/Rdtase_CS"/>
</dbReference>
<dbReference type="RefSeq" id="WP_087146093.1">
    <property type="nucleotide sequence ID" value="NZ_FUKJ01000075.1"/>
</dbReference>
<keyword evidence="6" id="KW-1185">Reference proteome</keyword>
<protein>
    <submittedName>
        <fullName evidence="5">Similar to short chain oxidoreductase or oxoacyl carrier reductase</fullName>
        <ecNumber evidence="5">1.1.1.236</ecNumber>
    </submittedName>
</protein>
<proteinExistence type="inferred from homology"/>
<gene>
    <name evidence="5" type="primary">fabG</name>
    <name evidence="5" type="ORF">CRENPOLYSF2_1660012</name>
</gene>
<comment type="similarity">
    <text evidence="1 3">Belongs to the short-chain dehydrogenases/reductases (SDR) family.</text>
</comment>
<dbReference type="EC" id="1.1.1.236" evidence="5"/>
<accession>A0A1R4H2G5</accession>
<dbReference type="AlphaFoldDB" id="A0A1R4H2G5"/>
<dbReference type="PROSITE" id="PS00061">
    <property type="entry name" value="ADH_SHORT"/>
    <property type="match status" value="1"/>
</dbReference>
<dbReference type="OrthoDB" id="9808814at2"/>
<dbReference type="CDD" id="cd05233">
    <property type="entry name" value="SDR_c"/>
    <property type="match status" value="1"/>
</dbReference>
<sequence length="245" mass="26216">MSSLINRVAVVSGASSGIGKAIALGLAQEGARVCLVGRSLEKLHAVVECVPQFSKNMSVYQIDLGVDEDINALAVNIQQAFGGIDILIHSAGVIALGGIDQACIKDFDHQYRVNVRAAYLLTQVFLPTLKLRCGQIVYINSSAGLTARGGVGQYAATKHALKAIADSLREEVNANGVRVLSVYPGRTASPMQEAVYAAENKAYQPEELMQPEDIACVVINALNLPRTAEVTDINIRPMKKRLSAR</sequence>
<reference evidence="6" key="1">
    <citation type="submission" date="2017-02" db="EMBL/GenBank/DDBJ databases">
        <authorList>
            <person name="Daims H."/>
        </authorList>
    </citation>
    <scope>NUCLEOTIDE SEQUENCE [LARGE SCALE GENOMIC DNA]</scope>
</reference>
<dbReference type="PANTHER" id="PTHR43115">
    <property type="entry name" value="DEHYDROGENASE/REDUCTASE SDR FAMILY MEMBER 11"/>
    <property type="match status" value="1"/>
</dbReference>
<evidence type="ECO:0000256" key="1">
    <source>
        <dbReference type="ARBA" id="ARBA00006484"/>
    </source>
</evidence>
<evidence type="ECO:0000313" key="5">
    <source>
        <dbReference type="EMBL" id="SJM90437.1"/>
    </source>
</evidence>
<dbReference type="SUPFAM" id="SSF51735">
    <property type="entry name" value="NAD(P)-binding Rossmann-fold domains"/>
    <property type="match status" value="1"/>
</dbReference>
<dbReference type="InterPro" id="IPR057326">
    <property type="entry name" value="KR_dom"/>
</dbReference>
<dbReference type="Gene3D" id="3.40.50.720">
    <property type="entry name" value="NAD(P)-binding Rossmann-like Domain"/>
    <property type="match status" value="1"/>
</dbReference>
<dbReference type="PRINTS" id="PR00080">
    <property type="entry name" value="SDRFAMILY"/>
</dbReference>
<feature type="domain" description="Ketoreductase" evidence="4">
    <location>
        <begin position="7"/>
        <end position="183"/>
    </location>
</feature>
<keyword evidence="2 5" id="KW-0560">Oxidoreductase</keyword>
<evidence type="ECO:0000313" key="6">
    <source>
        <dbReference type="Proteomes" id="UP000195442"/>
    </source>
</evidence>
<evidence type="ECO:0000259" key="4">
    <source>
        <dbReference type="SMART" id="SM00822"/>
    </source>
</evidence>
<dbReference type="InterPro" id="IPR002347">
    <property type="entry name" value="SDR_fam"/>
</dbReference>